<organism evidence="1 2">
    <name type="scientific">Citrus sinensis</name>
    <name type="common">Sweet orange</name>
    <name type="synonym">Citrus aurantium var. sinensis</name>
    <dbReference type="NCBI Taxonomy" id="2711"/>
    <lineage>
        <taxon>Eukaryota</taxon>
        <taxon>Viridiplantae</taxon>
        <taxon>Streptophyta</taxon>
        <taxon>Embryophyta</taxon>
        <taxon>Tracheophyta</taxon>
        <taxon>Spermatophyta</taxon>
        <taxon>Magnoliopsida</taxon>
        <taxon>eudicotyledons</taxon>
        <taxon>Gunneridae</taxon>
        <taxon>Pentapetalae</taxon>
        <taxon>rosids</taxon>
        <taxon>malvids</taxon>
        <taxon>Sapindales</taxon>
        <taxon>Rutaceae</taxon>
        <taxon>Aurantioideae</taxon>
        <taxon>Citrus</taxon>
    </lineage>
</organism>
<keyword evidence="2" id="KW-1185">Reference proteome</keyword>
<evidence type="ECO:0000313" key="2">
    <source>
        <dbReference type="Proteomes" id="UP000829398"/>
    </source>
</evidence>
<sequence length="800" mass="91689">MKEHCHRGLNFATRMKRQGIKVIYLGPTRLLPSRALEIRVKKRVYASLRKVCSLMLSRHSLALSAGLNLLRIVNSRDEENITTLNQVVIKSGEQVIATSLVGKVLSAKAINREGFRSAIQKMWNTIKGVTVESLGGNRFIFHFHSNIDKKRVLRGGPWHFNNSLIVLEETQWVVDVSKIHFTRGSVLDPNHNIPIVCMNKETCLFLGNLIGKVEEVDSGETGDCFCSFIRVRVQIDITKPLRRVLLVKFFTQDEDAIWLPLLFERLPEFYYCCGMIGHAYKDCEIMHYDAKEDNFGYGAWLKASTMAMKNKQGRQNSRGESPKKSRAELRTDESRRERDLTVTTDNPATSESMKIIHQPKTADNREEDSGCSVETPDLRQAPSTEVLQETPYLASTRHTDLSQSKSGCAGLGCSGYSGGLALLWNSDINISLLSYTKHHIDVLILHNDNLTWRFTGFYGHPEQAEKQYSWHLLRRLSTLSIAPWLCGGDFNEILKADEKRRVEEWLDRFLCTRGWNDVFMGAKVTNIPAVGSDHLPIMIDILKRKRNLGDKRARWGRHFHYENYWSFYEESKHLISDVRCNTHAYDFLNPIDKFLRRIELTTATLKKWSSQRFGNRHKSLKRLQDKLVALKCGSTCSQRSTDINTLDRRIEEFMRDEEMQQNLIDGILDEFNTWKEEPAEIQSEFLNYFSGLFQSSNLSPDSIEEALVALQPKVTDEMNVMLTHVFTKEESLIGESMADACLSFLNRGGDLHKINRALVVLIPKDKVPRRVGDFRPISLCNVIYKIIAKVLANRLKPILQ</sequence>
<name>A0ACB8ILN0_CITSI</name>
<proteinExistence type="predicted"/>
<dbReference type="Proteomes" id="UP000829398">
    <property type="component" value="Chromosome 8"/>
</dbReference>
<dbReference type="EMBL" id="CM039177">
    <property type="protein sequence ID" value="KAH9697860.1"/>
    <property type="molecule type" value="Genomic_DNA"/>
</dbReference>
<gene>
    <name evidence="1" type="ORF">KPL71_023786</name>
</gene>
<evidence type="ECO:0000313" key="1">
    <source>
        <dbReference type="EMBL" id="KAH9697860.1"/>
    </source>
</evidence>
<reference evidence="2" key="1">
    <citation type="journal article" date="2023" name="Hortic. Res.">
        <title>A chromosome-level phased genome enabling allele-level studies in sweet orange: a case study on citrus Huanglongbing tolerance.</title>
        <authorList>
            <person name="Wu B."/>
            <person name="Yu Q."/>
            <person name="Deng Z."/>
            <person name="Duan Y."/>
            <person name="Luo F."/>
            <person name="Gmitter F. Jr."/>
        </authorList>
    </citation>
    <scope>NUCLEOTIDE SEQUENCE [LARGE SCALE GENOMIC DNA]</scope>
    <source>
        <strain evidence="2">cv. Valencia</strain>
    </source>
</reference>
<protein>
    <submittedName>
        <fullName evidence="1">Uncharacterized protein</fullName>
    </submittedName>
</protein>
<comment type="caution">
    <text evidence="1">The sequence shown here is derived from an EMBL/GenBank/DDBJ whole genome shotgun (WGS) entry which is preliminary data.</text>
</comment>
<accession>A0ACB8ILN0</accession>